<sequence>MSGYLETKAFDPSIEENNEYCLTYNAVDDWAARAKAWAIAKSGTDIHHRNPQIVPEGRTEVHSQTYRDQYQATVGPPTDAQQSLLSQSTNQQPPHFTMKQQKQVDHAYLSASLASGSVYVENMHIHSTTGEEAAAQRKDHTSPGENVGPTPSIFEQEVPSSYSSIPESDLTHGGQSANYATNPSNVPLDFESRPLLDLESHSKISYVPIPSESMGMMDHDVITMPAHAWAPPAAPAVLPQVSISESVAPLDHPFVPTPP</sequence>
<gene>
    <name evidence="2" type="ORF">ZIOFF_071901</name>
</gene>
<comment type="caution">
    <text evidence="2">The sequence shown here is derived from an EMBL/GenBank/DDBJ whole genome shotgun (WGS) entry which is preliminary data.</text>
</comment>
<evidence type="ECO:0000256" key="1">
    <source>
        <dbReference type="SAM" id="MobiDB-lite"/>
    </source>
</evidence>
<reference evidence="2 3" key="1">
    <citation type="submission" date="2020-08" db="EMBL/GenBank/DDBJ databases">
        <title>Plant Genome Project.</title>
        <authorList>
            <person name="Zhang R.-G."/>
        </authorList>
    </citation>
    <scope>NUCLEOTIDE SEQUENCE [LARGE SCALE GENOMIC DNA]</scope>
    <source>
        <tissue evidence="2">Rhizome</tissue>
    </source>
</reference>
<feature type="compositionally biased region" description="Polar residues" evidence="1">
    <location>
        <begin position="173"/>
        <end position="185"/>
    </location>
</feature>
<keyword evidence="3" id="KW-1185">Reference proteome</keyword>
<accession>A0A8J5ETR5</accession>
<proteinExistence type="predicted"/>
<protein>
    <submittedName>
        <fullName evidence="2">Uncharacterized protein</fullName>
    </submittedName>
</protein>
<dbReference type="Proteomes" id="UP000734854">
    <property type="component" value="Unassembled WGS sequence"/>
</dbReference>
<feature type="compositionally biased region" description="Polar residues" evidence="1">
    <location>
        <begin position="89"/>
        <end position="101"/>
    </location>
</feature>
<feature type="region of interest" description="Disordered" evidence="1">
    <location>
        <begin position="128"/>
        <end position="185"/>
    </location>
</feature>
<dbReference type="EMBL" id="JACMSC010000021">
    <property type="protein sequence ID" value="KAG6470821.1"/>
    <property type="molecule type" value="Genomic_DNA"/>
</dbReference>
<evidence type="ECO:0000313" key="2">
    <source>
        <dbReference type="EMBL" id="KAG6470821.1"/>
    </source>
</evidence>
<dbReference type="AlphaFoldDB" id="A0A8J5ETR5"/>
<evidence type="ECO:0000313" key="3">
    <source>
        <dbReference type="Proteomes" id="UP000734854"/>
    </source>
</evidence>
<feature type="region of interest" description="Disordered" evidence="1">
    <location>
        <begin position="73"/>
        <end position="103"/>
    </location>
</feature>
<organism evidence="2 3">
    <name type="scientific">Zingiber officinale</name>
    <name type="common">Ginger</name>
    <name type="synonym">Amomum zingiber</name>
    <dbReference type="NCBI Taxonomy" id="94328"/>
    <lineage>
        <taxon>Eukaryota</taxon>
        <taxon>Viridiplantae</taxon>
        <taxon>Streptophyta</taxon>
        <taxon>Embryophyta</taxon>
        <taxon>Tracheophyta</taxon>
        <taxon>Spermatophyta</taxon>
        <taxon>Magnoliopsida</taxon>
        <taxon>Liliopsida</taxon>
        <taxon>Zingiberales</taxon>
        <taxon>Zingiberaceae</taxon>
        <taxon>Zingiber</taxon>
    </lineage>
</organism>
<name>A0A8J5ETR5_ZINOF</name>